<feature type="transmembrane region" description="Helical" evidence="7">
    <location>
        <begin position="319"/>
        <end position="339"/>
    </location>
</feature>
<feature type="domain" description="Threonine/Serine exporter ThrE" evidence="9">
    <location>
        <begin position="273"/>
        <end position="399"/>
    </location>
</feature>
<keyword evidence="5 7" id="KW-0472">Membrane</keyword>
<dbReference type="AlphaFoldDB" id="A0A5C5BER5"/>
<evidence type="ECO:0000256" key="7">
    <source>
        <dbReference type="SAM" id="Phobius"/>
    </source>
</evidence>
<evidence type="ECO:0000256" key="6">
    <source>
        <dbReference type="ARBA" id="ARBA00034125"/>
    </source>
</evidence>
<comment type="subcellular location">
    <subcellularLocation>
        <location evidence="1">Cell membrane</location>
        <topology evidence="1">Multi-pass membrane protein</topology>
    </subcellularLocation>
</comment>
<evidence type="ECO:0000259" key="8">
    <source>
        <dbReference type="Pfam" id="PF06738"/>
    </source>
</evidence>
<feature type="transmembrane region" description="Helical" evidence="7">
    <location>
        <begin position="170"/>
        <end position="193"/>
    </location>
</feature>
<dbReference type="InterPro" id="IPR010619">
    <property type="entry name" value="ThrE-like_N"/>
</dbReference>
<evidence type="ECO:0000259" key="9">
    <source>
        <dbReference type="Pfam" id="PF12821"/>
    </source>
</evidence>
<evidence type="ECO:0000256" key="2">
    <source>
        <dbReference type="ARBA" id="ARBA00022475"/>
    </source>
</evidence>
<organism evidence="10 11">
    <name type="scientific">Miniimonas arenae</name>
    <dbReference type="NCBI Taxonomy" id="676201"/>
    <lineage>
        <taxon>Bacteria</taxon>
        <taxon>Bacillati</taxon>
        <taxon>Actinomycetota</taxon>
        <taxon>Actinomycetes</taxon>
        <taxon>Micrococcales</taxon>
        <taxon>Beutenbergiaceae</taxon>
        <taxon>Miniimonas</taxon>
    </lineage>
</organism>
<dbReference type="GO" id="GO:0005886">
    <property type="term" value="C:plasma membrane"/>
    <property type="evidence" value="ECO:0007669"/>
    <property type="project" value="UniProtKB-SubCell"/>
</dbReference>
<keyword evidence="3 7" id="KW-0812">Transmembrane</keyword>
<keyword evidence="2" id="KW-1003">Cell membrane</keyword>
<keyword evidence="11" id="KW-1185">Reference proteome</keyword>
<evidence type="ECO:0000313" key="10">
    <source>
        <dbReference type="EMBL" id="TNU75970.1"/>
    </source>
</evidence>
<evidence type="ECO:0000256" key="1">
    <source>
        <dbReference type="ARBA" id="ARBA00004651"/>
    </source>
</evidence>
<dbReference type="InterPro" id="IPR050539">
    <property type="entry name" value="ThrE_Dicarb/AminoAcid_Exp"/>
</dbReference>
<evidence type="ECO:0000256" key="5">
    <source>
        <dbReference type="ARBA" id="ARBA00023136"/>
    </source>
</evidence>
<comment type="similarity">
    <text evidence="6">Belongs to the ThrE exporter (TC 2.A.79) family.</text>
</comment>
<evidence type="ECO:0000313" key="11">
    <source>
        <dbReference type="Proteomes" id="UP000313849"/>
    </source>
</evidence>
<dbReference type="Proteomes" id="UP000313849">
    <property type="component" value="Unassembled WGS sequence"/>
</dbReference>
<feature type="transmembrane region" description="Helical" evidence="7">
    <location>
        <begin position="199"/>
        <end position="220"/>
    </location>
</feature>
<feature type="transmembrane region" description="Helical" evidence="7">
    <location>
        <begin position="267"/>
        <end position="288"/>
    </location>
</feature>
<evidence type="ECO:0000256" key="3">
    <source>
        <dbReference type="ARBA" id="ARBA00022692"/>
    </source>
</evidence>
<dbReference type="PANTHER" id="PTHR34390:SF2">
    <property type="entry name" value="SUCCINATE TRANSPORTER SUBUNIT YJJP-RELATED"/>
    <property type="match status" value="1"/>
</dbReference>
<protein>
    <submittedName>
        <fullName evidence="10">Threonine/serine exporter family protein</fullName>
    </submittedName>
</protein>
<comment type="caution">
    <text evidence="10">The sequence shown here is derived from an EMBL/GenBank/DDBJ whole genome shotgun (WGS) entry which is preliminary data.</text>
</comment>
<dbReference type="OrthoDB" id="2148488at2"/>
<dbReference type="GO" id="GO:0015744">
    <property type="term" value="P:succinate transport"/>
    <property type="evidence" value="ECO:0007669"/>
    <property type="project" value="TreeGrafter"/>
</dbReference>
<keyword evidence="4 7" id="KW-1133">Transmembrane helix</keyword>
<feature type="domain" description="Threonine/serine exporter-like N-terminal" evidence="8">
    <location>
        <begin position="9"/>
        <end position="249"/>
    </location>
</feature>
<dbReference type="GO" id="GO:0022857">
    <property type="term" value="F:transmembrane transporter activity"/>
    <property type="evidence" value="ECO:0007669"/>
    <property type="project" value="InterPro"/>
</dbReference>
<gene>
    <name evidence="10" type="ORF">FH969_05185</name>
</gene>
<sequence length="410" mass="42318">MDLVRRSGLVLRVGRMSLASGTGSYRVKSSMAAVAAALGIERHQAHVTLTEITTTSHRGRSFRTEVTESRDIGVNADRLTRLQLLVSSLRGRSITPAELEERLDEIERRRPLWSPLLSGMWAGIACGAFAFLLGEGWAEMLGAALGAFAGQVVRRLLLARRYNQLGVTMLAALTATLVFLGAVTLLTLAGVAAGGPQSGFIASVLFLVPGFAIVTAALDLARLDLSAGLARLTYAVVIVCSAAIVIWAVSHTFGATPSPPPAVTGTVLLRLAQLAASFVGVLGFALMFNSPVRTALAAAAVGALPNVGRIAMIEVGASAAVAAAAAALVVGVVAAYVAPTLKIPRITVSVPAVVIMVPGSATYLAVSGLGDGATSQTVAYAVQAVVVVLGISVGLAVARMLTDREWAFER</sequence>
<name>A0A5C5BER5_9MICO</name>
<dbReference type="Pfam" id="PF06738">
    <property type="entry name" value="ThrE"/>
    <property type="match status" value="1"/>
</dbReference>
<evidence type="ECO:0000256" key="4">
    <source>
        <dbReference type="ARBA" id="ARBA00022989"/>
    </source>
</evidence>
<dbReference type="PANTHER" id="PTHR34390">
    <property type="entry name" value="UPF0442 PROTEIN YJJB-RELATED"/>
    <property type="match status" value="1"/>
</dbReference>
<reference evidence="10 11" key="1">
    <citation type="submission" date="2019-06" db="EMBL/GenBank/DDBJ databases">
        <title>Draft genome sequence of Miniimonas arenae KCTC 19750T isolated from sea sand.</title>
        <authorList>
            <person name="Park S.-J."/>
        </authorList>
    </citation>
    <scope>NUCLEOTIDE SEQUENCE [LARGE SCALE GENOMIC DNA]</scope>
    <source>
        <strain evidence="10 11">KCTC 19750</strain>
    </source>
</reference>
<feature type="transmembrane region" description="Helical" evidence="7">
    <location>
        <begin position="232"/>
        <end position="255"/>
    </location>
</feature>
<dbReference type="EMBL" id="VENP01000013">
    <property type="protein sequence ID" value="TNU75970.1"/>
    <property type="molecule type" value="Genomic_DNA"/>
</dbReference>
<proteinExistence type="inferred from homology"/>
<accession>A0A5C5BER5</accession>
<feature type="transmembrane region" description="Helical" evidence="7">
    <location>
        <begin position="112"/>
        <end position="134"/>
    </location>
</feature>
<dbReference type="InterPro" id="IPR024528">
    <property type="entry name" value="ThrE_2"/>
</dbReference>
<feature type="transmembrane region" description="Helical" evidence="7">
    <location>
        <begin position="140"/>
        <end position="158"/>
    </location>
</feature>
<dbReference type="Pfam" id="PF12821">
    <property type="entry name" value="ThrE_2"/>
    <property type="match status" value="1"/>
</dbReference>
<feature type="transmembrane region" description="Helical" evidence="7">
    <location>
        <begin position="295"/>
        <end position="313"/>
    </location>
</feature>
<feature type="transmembrane region" description="Helical" evidence="7">
    <location>
        <begin position="378"/>
        <end position="401"/>
    </location>
</feature>
<feature type="transmembrane region" description="Helical" evidence="7">
    <location>
        <begin position="346"/>
        <end position="366"/>
    </location>
</feature>